<sequence>MSKLTRREFIIKGTALLATLGLGGPLLFSEHGSFLRNASAANEEEVDAPVLVVIQLSGGNDGMNTLIPYGMGGYFDARPTLGIHQSEVLAINNEVGLHPSLTQFNELYQAGKLAIVQGVGYPKPDHSHFRSMEIWQTAEPEKYIRSGWLARYVESSLAQSSNPLKALQVGNNANKSFASETLNVPVIQSVETYNVFDPKTPKADQNRLAQAFLDMYDPGRQGTQVKVTCEHGQDAYKSVEAIHSLTNAYANKVEYPKSGIARDLQLVSKMLAGKSGTRVFYVELGGFDDHVQEKEQHAKLLKQLDEAVGTFYKDLEAQGLQDRVVTLTFSEFGRRVRENGNGGTDHGTAAPVFVLGGKVKGGMYGVMPSLTNLDNGDLKYEVDFRSVYYTLVDNWLKGDAQTVLQKSYEKLAFI</sequence>
<dbReference type="PROSITE" id="PS51318">
    <property type="entry name" value="TAT"/>
    <property type="match status" value="1"/>
</dbReference>
<dbReference type="AlphaFoldDB" id="A0A229UTD5"/>
<keyword evidence="2" id="KW-1185">Reference proteome</keyword>
<evidence type="ECO:0000313" key="1">
    <source>
        <dbReference type="EMBL" id="OXM86620.1"/>
    </source>
</evidence>
<comment type="caution">
    <text evidence="1">The sequence shown here is derived from an EMBL/GenBank/DDBJ whole genome shotgun (WGS) entry which is preliminary data.</text>
</comment>
<organism evidence="1 2">
    <name type="scientific">Paenibacillus rigui</name>
    <dbReference type="NCBI Taxonomy" id="554312"/>
    <lineage>
        <taxon>Bacteria</taxon>
        <taxon>Bacillati</taxon>
        <taxon>Bacillota</taxon>
        <taxon>Bacilli</taxon>
        <taxon>Bacillales</taxon>
        <taxon>Paenibacillaceae</taxon>
        <taxon>Paenibacillus</taxon>
    </lineage>
</organism>
<dbReference type="InterPro" id="IPR010869">
    <property type="entry name" value="DUF1501"/>
</dbReference>
<dbReference type="RefSeq" id="WP_094014567.1">
    <property type="nucleotide sequence ID" value="NZ_NMQW01000013.1"/>
</dbReference>
<name>A0A229UTD5_9BACL</name>
<reference evidence="1 2" key="1">
    <citation type="submission" date="2017-07" db="EMBL/GenBank/DDBJ databases">
        <title>Genome sequencing and assembly of Paenibacillus rigui.</title>
        <authorList>
            <person name="Mayilraj S."/>
        </authorList>
    </citation>
    <scope>NUCLEOTIDE SEQUENCE [LARGE SCALE GENOMIC DNA]</scope>
    <source>
        <strain evidence="1 2">JCM 16352</strain>
    </source>
</reference>
<dbReference type="Pfam" id="PF07394">
    <property type="entry name" value="DUF1501"/>
    <property type="match status" value="1"/>
</dbReference>
<dbReference type="PANTHER" id="PTHR43737:SF1">
    <property type="entry name" value="DUF1501 DOMAIN-CONTAINING PROTEIN"/>
    <property type="match status" value="1"/>
</dbReference>
<dbReference type="InterPro" id="IPR006311">
    <property type="entry name" value="TAT_signal"/>
</dbReference>
<dbReference type="OrthoDB" id="9779968at2"/>
<accession>A0A229UTD5</accession>
<evidence type="ECO:0000313" key="2">
    <source>
        <dbReference type="Proteomes" id="UP000215509"/>
    </source>
</evidence>
<dbReference type="Proteomes" id="UP000215509">
    <property type="component" value="Unassembled WGS sequence"/>
</dbReference>
<dbReference type="InterPro" id="IPR017850">
    <property type="entry name" value="Alkaline_phosphatase_core_sf"/>
</dbReference>
<dbReference type="EMBL" id="NMQW01000013">
    <property type="protein sequence ID" value="OXM86620.1"/>
    <property type="molecule type" value="Genomic_DNA"/>
</dbReference>
<gene>
    <name evidence="1" type="ORF">CF651_09205</name>
</gene>
<dbReference type="SUPFAM" id="SSF53649">
    <property type="entry name" value="Alkaline phosphatase-like"/>
    <property type="match status" value="1"/>
</dbReference>
<dbReference type="PANTHER" id="PTHR43737">
    <property type="entry name" value="BLL7424 PROTEIN"/>
    <property type="match status" value="1"/>
</dbReference>
<proteinExistence type="predicted"/>
<protein>
    <submittedName>
        <fullName evidence="1">Transcriptional initiation protein Tat</fullName>
    </submittedName>
</protein>